<sequence length="151" mass="15785">MGRKAYRCATRDPRAHRARAATAQPPAPSPDDDVVASVAGRRATWEKDPRRMIFASKKAPLAVGVDEPLWRVISAASQAGASWELSESRACLDKAPARLAAAAGVPGATYGGGSRRRRRTPCSRLAARSLAPRGGAGPCCSRAALYSCGVG</sequence>
<proteinExistence type="predicted"/>
<dbReference type="AlphaFoldDB" id="A0A0C3NFM6"/>
<feature type="region of interest" description="Disordered" evidence="1">
    <location>
        <begin position="1"/>
        <end position="35"/>
    </location>
</feature>
<dbReference type="HOGENOM" id="CLU_1732141_0_0_1"/>
<gene>
    <name evidence="2" type="ORF">PHLGIDRAFT_235501</name>
</gene>
<evidence type="ECO:0000256" key="1">
    <source>
        <dbReference type="SAM" id="MobiDB-lite"/>
    </source>
</evidence>
<protein>
    <submittedName>
        <fullName evidence="2">Uncharacterized protein</fullName>
    </submittedName>
</protein>
<dbReference type="Proteomes" id="UP000053257">
    <property type="component" value="Unassembled WGS sequence"/>
</dbReference>
<name>A0A0C3NFM6_PHLG1</name>
<accession>A0A0C3NFM6</accession>
<reference evidence="2 3" key="1">
    <citation type="journal article" date="2014" name="PLoS Genet.">
        <title>Analysis of the Phlebiopsis gigantea genome, transcriptome and secretome provides insight into its pioneer colonization strategies of wood.</title>
        <authorList>
            <person name="Hori C."/>
            <person name="Ishida T."/>
            <person name="Igarashi K."/>
            <person name="Samejima M."/>
            <person name="Suzuki H."/>
            <person name="Master E."/>
            <person name="Ferreira P."/>
            <person name="Ruiz-Duenas F.J."/>
            <person name="Held B."/>
            <person name="Canessa P."/>
            <person name="Larrondo L.F."/>
            <person name="Schmoll M."/>
            <person name="Druzhinina I.S."/>
            <person name="Kubicek C.P."/>
            <person name="Gaskell J.A."/>
            <person name="Kersten P."/>
            <person name="St John F."/>
            <person name="Glasner J."/>
            <person name="Sabat G."/>
            <person name="Splinter BonDurant S."/>
            <person name="Syed K."/>
            <person name="Yadav J."/>
            <person name="Mgbeahuruike A.C."/>
            <person name="Kovalchuk A."/>
            <person name="Asiegbu F.O."/>
            <person name="Lackner G."/>
            <person name="Hoffmeister D."/>
            <person name="Rencoret J."/>
            <person name="Gutierrez A."/>
            <person name="Sun H."/>
            <person name="Lindquist E."/>
            <person name="Barry K."/>
            <person name="Riley R."/>
            <person name="Grigoriev I.V."/>
            <person name="Henrissat B."/>
            <person name="Kues U."/>
            <person name="Berka R.M."/>
            <person name="Martinez A.T."/>
            <person name="Covert S.F."/>
            <person name="Blanchette R.A."/>
            <person name="Cullen D."/>
        </authorList>
    </citation>
    <scope>NUCLEOTIDE SEQUENCE [LARGE SCALE GENOMIC DNA]</scope>
    <source>
        <strain evidence="2 3">11061_1 CR5-6</strain>
    </source>
</reference>
<evidence type="ECO:0000313" key="2">
    <source>
        <dbReference type="EMBL" id="KIP03524.1"/>
    </source>
</evidence>
<organism evidence="2 3">
    <name type="scientific">Phlebiopsis gigantea (strain 11061_1 CR5-6)</name>
    <name type="common">White-rot fungus</name>
    <name type="synonym">Peniophora gigantea</name>
    <dbReference type="NCBI Taxonomy" id="745531"/>
    <lineage>
        <taxon>Eukaryota</taxon>
        <taxon>Fungi</taxon>
        <taxon>Dikarya</taxon>
        <taxon>Basidiomycota</taxon>
        <taxon>Agaricomycotina</taxon>
        <taxon>Agaricomycetes</taxon>
        <taxon>Polyporales</taxon>
        <taxon>Phanerochaetaceae</taxon>
        <taxon>Phlebiopsis</taxon>
    </lineage>
</organism>
<keyword evidence="3" id="KW-1185">Reference proteome</keyword>
<evidence type="ECO:0000313" key="3">
    <source>
        <dbReference type="Proteomes" id="UP000053257"/>
    </source>
</evidence>
<dbReference type="EMBL" id="KN840611">
    <property type="protein sequence ID" value="KIP03524.1"/>
    <property type="molecule type" value="Genomic_DNA"/>
</dbReference>